<dbReference type="AlphaFoldDB" id="A0A1R1JUL8"/>
<dbReference type="RefSeq" id="WP_076412065.1">
    <property type="nucleotide sequence ID" value="NZ_MJMN01000013.1"/>
</dbReference>
<sequence>MSDLDEDLFVSPEVIRRPVKLGDGKEREFHFRRYSGAVYSAHLAAAASRNPDVRETAIPHLVAASLCDEDGEPVLSVASACRLKPVVLAAFYTVVRELNEPRSEAAEKKA</sequence>
<gene>
    <name evidence="1" type="ORF">BIZ92_10450</name>
</gene>
<evidence type="ECO:0008006" key="3">
    <source>
        <dbReference type="Google" id="ProtNLM"/>
    </source>
</evidence>
<accession>A0A1R1JUL8</accession>
<name>A0A1R1JUL8_ALCXX</name>
<comment type="caution">
    <text evidence="1">The sequence shown here is derived from an EMBL/GenBank/DDBJ whole genome shotgun (WGS) entry which is preliminary data.</text>
</comment>
<dbReference type="Proteomes" id="UP000187251">
    <property type="component" value="Unassembled WGS sequence"/>
</dbReference>
<proteinExistence type="predicted"/>
<evidence type="ECO:0000313" key="2">
    <source>
        <dbReference type="Proteomes" id="UP000187251"/>
    </source>
</evidence>
<evidence type="ECO:0000313" key="1">
    <source>
        <dbReference type="EMBL" id="OMG88008.1"/>
    </source>
</evidence>
<reference evidence="1 2" key="1">
    <citation type="submission" date="2016-09" db="EMBL/GenBank/DDBJ databases">
        <title>Phylogenomics of Achromobacter.</title>
        <authorList>
            <person name="Jeukens J."/>
            <person name="Freschi L."/>
            <person name="Vincent A.T."/>
            <person name="Emond-Rheault J.-G."/>
            <person name="Kukavica-Ibrulj I."/>
            <person name="Charette S.J."/>
            <person name="Levesque R.C."/>
        </authorList>
    </citation>
    <scope>NUCLEOTIDE SEQUENCE [LARGE SCALE GENOMIC DNA]</scope>
    <source>
        <strain evidence="1 2">AUS488</strain>
    </source>
</reference>
<organism evidence="1 2">
    <name type="scientific">Alcaligenes xylosoxydans xylosoxydans</name>
    <name type="common">Achromobacter xylosoxidans</name>
    <dbReference type="NCBI Taxonomy" id="85698"/>
    <lineage>
        <taxon>Bacteria</taxon>
        <taxon>Pseudomonadati</taxon>
        <taxon>Pseudomonadota</taxon>
        <taxon>Betaproteobacteria</taxon>
        <taxon>Burkholderiales</taxon>
        <taxon>Alcaligenaceae</taxon>
        <taxon>Achromobacter</taxon>
    </lineage>
</organism>
<dbReference type="EMBL" id="MJMN01000013">
    <property type="protein sequence ID" value="OMG88008.1"/>
    <property type="molecule type" value="Genomic_DNA"/>
</dbReference>
<protein>
    <recommendedName>
        <fullName evidence="3">Phage tail assembly protein</fullName>
    </recommendedName>
</protein>